<dbReference type="InterPro" id="IPR018247">
    <property type="entry name" value="EF_Hand_1_Ca_BS"/>
</dbReference>
<organism evidence="1 2">
    <name type="scientific">Aeoliella mucimassa</name>
    <dbReference type="NCBI Taxonomy" id="2527972"/>
    <lineage>
        <taxon>Bacteria</taxon>
        <taxon>Pseudomonadati</taxon>
        <taxon>Planctomycetota</taxon>
        <taxon>Planctomycetia</taxon>
        <taxon>Pirellulales</taxon>
        <taxon>Lacipirellulaceae</taxon>
        <taxon>Aeoliella</taxon>
    </lineage>
</organism>
<dbReference type="Gene3D" id="1.10.1330.10">
    <property type="entry name" value="Dockerin domain"/>
    <property type="match status" value="1"/>
</dbReference>
<dbReference type="InterPro" id="IPR017853">
    <property type="entry name" value="GH"/>
</dbReference>
<protein>
    <recommendedName>
        <fullName evidence="3">Dockerin domain-containing protein</fullName>
    </recommendedName>
</protein>
<dbReference type="GO" id="GO:0000272">
    <property type="term" value="P:polysaccharide catabolic process"/>
    <property type="evidence" value="ECO:0007669"/>
    <property type="project" value="InterPro"/>
</dbReference>
<evidence type="ECO:0000313" key="1">
    <source>
        <dbReference type="EMBL" id="QDU56227.1"/>
    </source>
</evidence>
<dbReference type="AlphaFoldDB" id="A0A518ANC2"/>
<sequence length="595" mass="66946">MLRESNHRRTTRLLAMALLSCVMGEFNQPCWGQILGANFNERPKDVNTSLFAASENTWSRGFYDVLAMRGITSLETNENVLGLQRAADAGQQVLVSFKWNFKGFDRNVPAPGSDDELALFQRAVETLEAIDRPINAIVLGNEPMWETHDSDLSFSGGVVPYVQFTERLLDYVQTEYGSLQTEEPRYFLGSLNRLDQTSNQNRDVVQELFRVARDNPAISGMDLHIHFGTTAEARGMAQFARQTLGAEKDLLVTEFSPVWRYKDHLNDAIGATAAGSAFASQYGYASSLEVDEYLKNAFANQVSRQEWTDFITSQPWFNTNHLSDMHGLFEEFGVSIATLGYAQPLSMRGLDPTKPNYSPFHINWLYISALVEGTTLEAYNELYMEDWLHEQRFLADLDDDSQITLADYDTIRSSLHQDVANLSYNELLKLGDLNLDRSVDYLDLQRFFDSYASVNGVRLGDLNGDSIVDVTDWPLMLANMNTSLVAQGIDESLWQSMGDINRSGWVDRNDFRLFKNAYLAAGNRLASLEAGDSEIAAPEPTCCSLTVAACVWLGGRHWFQYSKRTASKTNSTTTYGSNDSHSLTGRIRVWLSRSR</sequence>
<dbReference type="EMBL" id="CP036278">
    <property type="protein sequence ID" value="QDU56227.1"/>
    <property type="molecule type" value="Genomic_DNA"/>
</dbReference>
<gene>
    <name evidence="1" type="ORF">Pan181_24350</name>
</gene>
<dbReference type="Proteomes" id="UP000315750">
    <property type="component" value="Chromosome"/>
</dbReference>
<name>A0A518ANC2_9BACT</name>
<dbReference type="SUPFAM" id="SSF51445">
    <property type="entry name" value="(Trans)glycosidases"/>
    <property type="match status" value="1"/>
</dbReference>
<dbReference type="PROSITE" id="PS00018">
    <property type="entry name" value="EF_HAND_1"/>
    <property type="match status" value="1"/>
</dbReference>
<reference evidence="1 2" key="1">
    <citation type="submission" date="2019-02" db="EMBL/GenBank/DDBJ databases">
        <title>Deep-cultivation of Planctomycetes and their phenomic and genomic characterization uncovers novel biology.</title>
        <authorList>
            <person name="Wiegand S."/>
            <person name="Jogler M."/>
            <person name="Boedeker C."/>
            <person name="Pinto D."/>
            <person name="Vollmers J."/>
            <person name="Rivas-Marin E."/>
            <person name="Kohn T."/>
            <person name="Peeters S.H."/>
            <person name="Heuer A."/>
            <person name="Rast P."/>
            <person name="Oberbeckmann S."/>
            <person name="Bunk B."/>
            <person name="Jeske O."/>
            <person name="Meyerdierks A."/>
            <person name="Storesund J.E."/>
            <person name="Kallscheuer N."/>
            <person name="Luecker S."/>
            <person name="Lage O.M."/>
            <person name="Pohl T."/>
            <person name="Merkel B.J."/>
            <person name="Hornburger P."/>
            <person name="Mueller R.-W."/>
            <person name="Bruemmer F."/>
            <person name="Labrenz M."/>
            <person name="Spormann A.M."/>
            <person name="Op den Camp H."/>
            <person name="Overmann J."/>
            <person name="Amann R."/>
            <person name="Jetten M.S.M."/>
            <person name="Mascher T."/>
            <person name="Medema M.H."/>
            <person name="Devos D.P."/>
            <person name="Kaster A.-K."/>
            <person name="Ovreas L."/>
            <person name="Rohde M."/>
            <person name="Galperin M.Y."/>
            <person name="Jogler C."/>
        </authorList>
    </citation>
    <scope>NUCLEOTIDE SEQUENCE [LARGE SCALE GENOMIC DNA]</scope>
    <source>
        <strain evidence="1 2">Pan181</strain>
    </source>
</reference>
<dbReference type="SUPFAM" id="SSF47473">
    <property type="entry name" value="EF-hand"/>
    <property type="match status" value="1"/>
</dbReference>
<proteinExistence type="predicted"/>
<dbReference type="RefSeq" id="WP_145246994.1">
    <property type="nucleotide sequence ID" value="NZ_CP036278.1"/>
</dbReference>
<dbReference type="InterPro" id="IPR011992">
    <property type="entry name" value="EF-hand-dom_pair"/>
</dbReference>
<evidence type="ECO:0000313" key="2">
    <source>
        <dbReference type="Proteomes" id="UP000315750"/>
    </source>
</evidence>
<dbReference type="OrthoDB" id="242167at2"/>
<accession>A0A518ANC2</accession>
<dbReference type="InterPro" id="IPR036439">
    <property type="entry name" value="Dockerin_dom_sf"/>
</dbReference>
<dbReference type="KEGG" id="amuc:Pan181_24350"/>
<evidence type="ECO:0008006" key="3">
    <source>
        <dbReference type="Google" id="ProtNLM"/>
    </source>
</evidence>
<keyword evidence="2" id="KW-1185">Reference proteome</keyword>